<evidence type="ECO:0000313" key="2">
    <source>
        <dbReference type="Proteomes" id="UP000887013"/>
    </source>
</evidence>
<dbReference type="EMBL" id="BMAW01016119">
    <property type="protein sequence ID" value="GFT47231.1"/>
    <property type="molecule type" value="Genomic_DNA"/>
</dbReference>
<sequence>MQNGCTRYTRDWPDAINLIPLKLATLCALWEPYFCPNSFSKDETRVVLPPYLAHTLPHCCRKAATFAPLAKHAAHRLATNKRNCAFRNRTRPRCEQLYAARLPSPPASSAPLRACCKAPCFKSASCTSGLLTAAGRQRAGGWPSCRQKPCRNSGPLPPRRRQRYAFYRAGGCFAAFKGATALATAGRKRKKRCKAFAASTATFARCSTWPAMPLWPLPSRQLPPGKAAGARSARS</sequence>
<protein>
    <submittedName>
        <fullName evidence="1">Uncharacterized protein</fullName>
    </submittedName>
</protein>
<accession>A0A8X6P433</accession>
<keyword evidence="2" id="KW-1185">Reference proteome</keyword>
<dbReference type="AlphaFoldDB" id="A0A8X6P433"/>
<name>A0A8X6P433_NEPPI</name>
<organism evidence="1 2">
    <name type="scientific">Nephila pilipes</name>
    <name type="common">Giant wood spider</name>
    <name type="synonym">Nephila maculata</name>
    <dbReference type="NCBI Taxonomy" id="299642"/>
    <lineage>
        <taxon>Eukaryota</taxon>
        <taxon>Metazoa</taxon>
        <taxon>Ecdysozoa</taxon>
        <taxon>Arthropoda</taxon>
        <taxon>Chelicerata</taxon>
        <taxon>Arachnida</taxon>
        <taxon>Araneae</taxon>
        <taxon>Araneomorphae</taxon>
        <taxon>Entelegynae</taxon>
        <taxon>Araneoidea</taxon>
        <taxon>Nephilidae</taxon>
        <taxon>Nephila</taxon>
    </lineage>
</organism>
<dbReference type="Proteomes" id="UP000887013">
    <property type="component" value="Unassembled WGS sequence"/>
</dbReference>
<proteinExistence type="predicted"/>
<evidence type="ECO:0000313" key="1">
    <source>
        <dbReference type="EMBL" id="GFT47231.1"/>
    </source>
</evidence>
<gene>
    <name evidence="1" type="ORF">NPIL_503031</name>
</gene>
<comment type="caution">
    <text evidence="1">The sequence shown here is derived from an EMBL/GenBank/DDBJ whole genome shotgun (WGS) entry which is preliminary data.</text>
</comment>
<reference evidence="1" key="1">
    <citation type="submission" date="2020-08" db="EMBL/GenBank/DDBJ databases">
        <title>Multicomponent nature underlies the extraordinary mechanical properties of spider dragline silk.</title>
        <authorList>
            <person name="Kono N."/>
            <person name="Nakamura H."/>
            <person name="Mori M."/>
            <person name="Yoshida Y."/>
            <person name="Ohtoshi R."/>
            <person name="Malay A.D."/>
            <person name="Moran D.A.P."/>
            <person name="Tomita M."/>
            <person name="Numata K."/>
            <person name="Arakawa K."/>
        </authorList>
    </citation>
    <scope>NUCLEOTIDE SEQUENCE</scope>
</reference>